<name>A0AAV7QBI5_PLEWA</name>
<sequence>MAGGCGCSHWVVWRYGFCALRRRRPGGAASRPVRYTGASGVLSAGCEVCGSCRRDREKGEVAWREEESDTSIEEGELVESRSESHWWERGKGRGVANPVLKSLQVDKRLLGRPGGRKKEGPRLEVWTAQQRPPFLSPGKESMSSMVSVATEAREDSVRLVKGVDVQDTGVATDAREGEKAVGDATKGGGLWPGRRLATGSERVWCWVQKRRAFPFG</sequence>
<reference evidence="1" key="1">
    <citation type="journal article" date="2022" name="bioRxiv">
        <title>Sequencing and chromosome-scale assembly of the giantPleurodeles waltlgenome.</title>
        <authorList>
            <person name="Brown T."/>
            <person name="Elewa A."/>
            <person name="Iarovenko S."/>
            <person name="Subramanian E."/>
            <person name="Araus A.J."/>
            <person name="Petzold A."/>
            <person name="Susuki M."/>
            <person name="Suzuki K.-i.T."/>
            <person name="Hayashi T."/>
            <person name="Toyoda A."/>
            <person name="Oliveira C."/>
            <person name="Osipova E."/>
            <person name="Leigh N.D."/>
            <person name="Simon A."/>
            <person name="Yun M.H."/>
        </authorList>
    </citation>
    <scope>NUCLEOTIDE SEQUENCE</scope>
    <source>
        <strain evidence="1">20211129_DDA</strain>
        <tissue evidence="1">Liver</tissue>
    </source>
</reference>
<proteinExistence type="predicted"/>
<protein>
    <submittedName>
        <fullName evidence="1">Uncharacterized protein</fullName>
    </submittedName>
</protein>
<gene>
    <name evidence="1" type="ORF">NDU88_004067</name>
</gene>
<dbReference type="AlphaFoldDB" id="A0AAV7QBI5"/>
<dbReference type="Proteomes" id="UP001066276">
    <property type="component" value="Chromosome 6"/>
</dbReference>
<evidence type="ECO:0000313" key="1">
    <source>
        <dbReference type="EMBL" id="KAJ1137669.1"/>
    </source>
</evidence>
<organism evidence="1 2">
    <name type="scientific">Pleurodeles waltl</name>
    <name type="common">Iberian ribbed newt</name>
    <dbReference type="NCBI Taxonomy" id="8319"/>
    <lineage>
        <taxon>Eukaryota</taxon>
        <taxon>Metazoa</taxon>
        <taxon>Chordata</taxon>
        <taxon>Craniata</taxon>
        <taxon>Vertebrata</taxon>
        <taxon>Euteleostomi</taxon>
        <taxon>Amphibia</taxon>
        <taxon>Batrachia</taxon>
        <taxon>Caudata</taxon>
        <taxon>Salamandroidea</taxon>
        <taxon>Salamandridae</taxon>
        <taxon>Pleurodelinae</taxon>
        <taxon>Pleurodeles</taxon>
    </lineage>
</organism>
<keyword evidence="2" id="KW-1185">Reference proteome</keyword>
<comment type="caution">
    <text evidence="1">The sequence shown here is derived from an EMBL/GenBank/DDBJ whole genome shotgun (WGS) entry which is preliminary data.</text>
</comment>
<evidence type="ECO:0000313" key="2">
    <source>
        <dbReference type="Proteomes" id="UP001066276"/>
    </source>
</evidence>
<accession>A0AAV7QBI5</accession>
<dbReference type="EMBL" id="JANPWB010000010">
    <property type="protein sequence ID" value="KAJ1137669.1"/>
    <property type="molecule type" value="Genomic_DNA"/>
</dbReference>